<evidence type="ECO:0000313" key="1">
    <source>
        <dbReference type="EMBL" id="QJA60793.1"/>
    </source>
</evidence>
<protein>
    <submittedName>
        <fullName evidence="1">Uncharacterized protein</fullName>
    </submittedName>
</protein>
<dbReference type="Gene3D" id="1.10.1220.10">
    <property type="entry name" value="Met repressor-like"/>
    <property type="match status" value="1"/>
</dbReference>
<dbReference type="InterPro" id="IPR013321">
    <property type="entry name" value="Arc_rbn_hlx_hlx"/>
</dbReference>
<dbReference type="SUPFAM" id="SSF47598">
    <property type="entry name" value="Ribbon-helix-helix"/>
    <property type="match status" value="1"/>
</dbReference>
<dbReference type="InterPro" id="IPR010985">
    <property type="entry name" value="Ribbon_hlx_hlx"/>
</dbReference>
<organism evidence="1">
    <name type="scientific">viral metagenome</name>
    <dbReference type="NCBI Taxonomy" id="1070528"/>
    <lineage>
        <taxon>unclassified sequences</taxon>
        <taxon>metagenomes</taxon>
        <taxon>organismal metagenomes</taxon>
    </lineage>
</organism>
<dbReference type="GO" id="GO:0006355">
    <property type="term" value="P:regulation of DNA-templated transcription"/>
    <property type="evidence" value="ECO:0007669"/>
    <property type="project" value="InterPro"/>
</dbReference>
<accession>A0A6M3ITG6</accession>
<gene>
    <name evidence="1" type="ORF">MM415B01048_0001</name>
</gene>
<reference evidence="1" key="1">
    <citation type="submission" date="2020-03" db="EMBL/GenBank/DDBJ databases">
        <title>The deep terrestrial virosphere.</title>
        <authorList>
            <person name="Holmfeldt K."/>
            <person name="Nilsson E."/>
            <person name="Simone D."/>
            <person name="Lopez-Fernandez M."/>
            <person name="Wu X."/>
            <person name="de Brujin I."/>
            <person name="Lundin D."/>
            <person name="Andersson A."/>
            <person name="Bertilsson S."/>
            <person name="Dopson M."/>
        </authorList>
    </citation>
    <scope>NUCLEOTIDE SEQUENCE</scope>
    <source>
        <strain evidence="1">MM415B01048</strain>
    </source>
</reference>
<proteinExistence type="predicted"/>
<sequence>MKKNFTFKFDTDMMEKVRVQAKKENRSLTNFIETLLINHMVDLSENQDCRKRAD</sequence>
<name>A0A6M3ITG6_9ZZZZ</name>
<dbReference type="AlphaFoldDB" id="A0A6M3ITG6"/>
<dbReference type="EMBL" id="MT141421">
    <property type="protein sequence ID" value="QJA60793.1"/>
    <property type="molecule type" value="Genomic_DNA"/>
</dbReference>